<dbReference type="Proteomes" id="UP000184536">
    <property type="component" value="Unassembled WGS sequence"/>
</dbReference>
<evidence type="ECO:0000256" key="5">
    <source>
        <dbReference type="ARBA" id="ARBA00022989"/>
    </source>
</evidence>
<feature type="transmembrane region" description="Helical" evidence="7">
    <location>
        <begin position="7"/>
        <end position="26"/>
    </location>
</feature>
<dbReference type="Pfam" id="PF07870">
    <property type="entry name" value="DUF1657"/>
    <property type="match status" value="1"/>
</dbReference>
<feature type="transmembrane region" description="Helical" evidence="7">
    <location>
        <begin position="38"/>
        <end position="56"/>
    </location>
</feature>
<evidence type="ECO:0000259" key="8">
    <source>
        <dbReference type="Pfam" id="PF04239"/>
    </source>
</evidence>
<dbReference type="GO" id="GO:0005886">
    <property type="term" value="C:plasma membrane"/>
    <property type="evidence" value="ECO:0007669"/>
    <property type="project" value="UniProtKB-SubCell"/>
</dbReference>
<gene>
    <name evidence="9" type="ORF">SAMN02745975_03642</name>
</gene>
<dbReference type="STRING" id="1121919.SAMN02745975_03642"/>
<feature type="domain" description="YetF C-terminal" evidence="8">
    <location>
        <begin position="82"/>
        <end position="214"/>
    </location>
</feature>
<sequence length="286" mass="32105">MKEWIEVLLRTVGLFIVIFAAIKILGNNAISKISSFRLISYIIIAIVTALLSANVIKNISLGLLVLAVWILLPLALEYLSLKSKYVHDLVYGKGKVVIKQGKVMEDQLKQARMTGEELLSELRSKNAFFMADVEFAIMEANGEINVLLKSDKLPITSKAMGQKVAPKSEPQTIILDGNVIHEGLKNLALNEKWLQQQLETAGIALENVFIGQVDSSGELYIDTFDDMIQLPQPTVKELLYANLEKSHSDLLGYSLETKDQQTKNMYEQNAKKLDEILKKLEPYLLR</sequence>
<keyword evidence="6 7" id="KW-0472">Membrane</keyword>
<evidence type="ECO:0000256" key="4">
    <source>
        <dbReference type="ARBA" id="ARBA00022692"/>
    </source>
</evidence>
<comment type="subcellular location">
    <subcellularLocation>
        <location evidence="1">Cell membrane</location>
        <topology evidence="1">Multi-pass membrane protein</topology>
    </subcellularLocation>
</comment>
<name>A0A1M6PPW7_9FIRM</name>
<reference evidence="10" key="1">
    <citation type="submission" date="2016-11" db="EMBL/GenBank/DDBJ databases">
        <authorList>
            <person name="Varghese N."/>
            <person name="Submissions S."/>
        </authorList>
    </citation>
    <scope>NUCLEOTIDE SEQUENCE [LARGE SCALE GENOMIC DNA]</scope>
    <source>
        <strain evidence="10">DSM 17957</strain>
    </source>
</reference>
<comment type="similarity">
    <text evidence="2">Belongs to the UPF0702 family.</text>
</comment>
<evidence type="ECO:0000256" key="3">
    <source>
        <dbReference type="ARBA" id="ARBA00022475"/>
    </source>
</evidence>
<keyword evidence="5 7" id="KW-1133">Transmembrane helix</keyword>
<organism evidence="9 10">
    <name type="scientific">Geosporobacter subterraneus DSM 17957</name>
    <dbReference type="NCBI Taxonomy" id="1121919"/>
    <lineage>
        <taxon>Bacteria</taxon>
        <taxon>Bacillati</taxon>
        <taxon>Bacillota</taxon>
        <taxon>Clostridia</taxon>
        <taxon>Peptostreptococcales</taxon>
        <taxon>Thermotaleaceae</taxon>
        <taxon>Geosporobacter</taxon>
    </lineage>
</organism>
<dbReference type="PANTHER" id="PTHR34582">
    <property type="entry name" value="UPF0702 TRANSMEMBRANE PROTEIN YCAP"/>
    <property type="match status" value="1"/>
</dbReference>
<feature type="transmembrane region" description="Helical" evidence="7">
    <location>
        <begin position="63"/>
        <end position="81"/>
    </location>
</feature>
<proteinExistence type="inferred from homology"/>
<dbReference type="Pfam" id="PF04239">
    <property type="entry name" value="DUF421"/>
    <property type="match status" value="1"/>
</dbReference>
<keyword evidence="4 7" id="KW-0812">Transmembrane</keyword>
<accession>A0A1M6PPW7</accession>
<dbReference type="InterPro" id="IPR012452">
    <property type="entry name" value="DUF1657"/>
</dbReference>
<evidence type="ECO:0000256" key="1">
    <source>
        <dbReference type="ARBA" id="ARBA00004651"/>
    </source>
</evidence>
<evidence type="ECO:0000256" key="6">
    <source>
        <dbReference type="ARBA" id="ARBA00023136"/>
    </source>
</evidence>
<evidence type="ECO:0000313" key="10">
    <source>
        <dbReference type="Proteomes" id="UP000184536"/>
    </source>
</evidence>
<dbReference type="AlphaFoldDB" id="A0A1M6PPW7"/>
<protein>
    <submittedName>
        <fullName evidence="9">Uncharacterized membrane protein YcaP, DUF421 family</fullName>
    </submittedName>
</protein>
<dbReference type="OrthoDB" id="1682423at2"/>
<evidence type="ECO:0000256" key="2">
    <source>
        <dbReference type="ARBA" id="ARBA00006448"/>
    </source>
</evidence>
<keyword evidence="3" id="KW-1003">Cell membrane</keyword>
<dbReference type="RefSeq" id="WP_110942608.1">
    <property type="nucleotide sequence ID" value="NZ_FQZV01000073.1"/>
</dbReference>
<evidence type="ECO:0000256" key="7">
    <source>
        <dbReference type="SAM" id="Phobius"/>
    </source>
</evidence>
<evidence type="ECO:0000313" key="9">
    <source>
        <dbReference type="EMBL" id="SHK09967.1"/>
    </source>
</evidence>
<dbReference type="PANTHER" id="PTHR34582:SF7">
    <property type="entry name" value="UPF0702 TRANSMEMBRANE PROTEIN YDFS"/>
    <property type="match status" value="1"/>
</dbReference>
<dbReference type="InterPro" id="IPR023090">
    <property type="entry name" value="UPF0702_alpha/beta_dom_sf"/>
</dbReference>
<dbReference type="Gene3D" id="3.30.240.20">
    <property type="entry name" value="bsu07140 like domains"/>
    <property type="match status" value="2"/>
</dbReference>
<keyword evidence="10" id="KW-1185">Reference proteome</keyword>
<dbReference type="EMBL" id="FQZV01000073">
    <property type="protein sequence ID" value="SHK09967.1"/>
    <property type="molecule type" value="Genomic_DNA"/>
</dbReference>
<dbReference type="InterPro" id="IPR007353">
    <property type="entry name" value="DUF421"/>
</dbReference>